<keyword evidence="2" id="KW-1185">Reference proteome</keyword>
<dbReference type="SUPFAM" id="SSF56672">
    <property type="entry name" value="DNA/RNA polymerases"/>
    <property type="match status" value="1"/>
</dbReference>
<dbReference type="EMBL" id="JYDJ01000015">
    <property type="protein sequence ID" value="KRX49567.1"/>
    <property type="molecule type" value="Genomic_DNA"/>
</dbReference>
<accession>A0A0V0UDX3</accession>
<sequence length="133" mass="15274">MVAHSLSVATKPYSDGEIVKARIVDAVKCKSEATTFDCSLNCLDYRKRSDVKEAQPVFRIDEIPDMLAGPKWFSTLDFASGYWQAKVRSEDRPKAPFITFMSCRSDCPTLLRLFDDIYDLLKDLNWKLNIRLN</sequence>
<evidence type="ECO:0000313" key="2">
    <source>
        <dbReference type="Proteomes" id="UP000055048"/>
    </source>
</evidence>
<organism evidence="1 2">
    <name type="scientific">Trichinella murrelli</name>
    <dbReference type="NCBI Taxonomy" id="144512"/>
    <lineage>
        <taxon>Eukaryota</taxon>
        <taxon>Metazoa</taxon>
        <taxon>Ecdysozoa</taxon>
        <taxon>Nematoda</taxon>
        <taxon>Enoplea</taxon>
        <taxon>Dorylaimia</taxon>
        <taxon>Trichinellida</taxon>
        <taxon>Trichinellidae</taxon>
        <taxon>Trichinella</taxon>
    </lineage>
</organism>
<keyword evidence="1" id="KW-0695">RNA-directed DNA polymerase</keyword>
<gene>
    <name evidence="1" type="ORF">T05_12165</name>
</gene>
<reference evidence="1 2" key="1">
    <citation type="submission" date="2015-01" db="EMBL/GenBank/DDBJ databases">
        <title>Evolution of Trichinella species and genotypes.</title>
        <authorList>
            <person name="Korhonen P.K."/>
            <person name="Edoardo P."/>
            <person name="Giuseppe L.R."/>
            <person name="Gasser R.B."/>
        </authorList>
    </citation>
    <scope>NUCLEOTIDE SEQUENCE [LARGE SCALE GENOMIC DNA]</scope>
    <source>
        <strain evidence="1">ISS417</strain>
    </source>
</reference>
<dbReference type="STRING" id="144512.A0A0V0UDX3"/>
<proteinExistence type="predicted"/>
<name>A0A0V0UDX3_9BILA</name>
<keyword evidence="1" id="KW-0808">Transferase</keyword>
<dbReference type="Proteomes" id="UP000055048">
    <property type="component" value="Unassembled WGS sequence"/>
</dbReference>
<dbReference type="Gene3D" id="3.30.70.270">
    <property type="match status" value="1"/>
</dbReference>
<dbReference type="AlphaFoldDB" id="A0A0V0UDX3"/>
<comment type="caution">
    <text evidence="1">The sequence shown here is derived from an EMBL/GenBank/DDBJ whole genome shotgun (WGS) entry which is preliminary data.</text>
</comment>
<protein>
    <submittedName>
        <fullName evidence="1">RNA-directed DNA polymerase-like protein</fullName>
    </submittedName>
</protein>
<dbReference type="InterPro" id="IPR043128">
    <property type="entry name" value="Rev_trsase/Diguanyl_cyclase"/>
</dbReference>
<keyword evidence="1" id="KW-0548">Nucleotidyltransferase</keyword>
<dbReference type="Gene3D" id="3.10.10.10">
    <property type="entry name" value="HIV Type 1 Reverse Transcriptase, subunit A, domain 1"/>
    <property type="match status" value="1"/>
</dbReference>
<dbReference type="InterPro" id="IPR043502">
    <property type="entry name" value="DNA/RNA_pol_sf"/>
</dbReference>
<evidence type="ECO:0000313" key="1">
    <source>
        <dbReference type="EMBL" id="KRX49567.1"/>
    </source>
</evidence>
<dbReference type="GO" id="GO:0003964">
    <property type="term" value="F:RNA-directed DNA polymerase activity"/>
    <property type="evidence" value="ECO:0007669"/>
    <property type="project" value="UniProtKB-KW"/>
</dbReference>